<keyword evidence="9" id="KW-0812">Transmembrane</keyword>
<keyword evidence="7" id="KW-0067">ATP-binding</keyword>
<dbReference type="InterPro" id="IPR036890">
    <property type="entry name" value="HATPase_C_sf"/>
</dbReference>
<comment type="caution">
    <text evidence="12">The sequence shown here is derived from an EMBL/GenBank/DDBJ whole genome shotgun (WGS) entry which is preliminary data.</text>
</comment>
<protein>
    <recommendedName>
        <fullName evidence="2">histidine kinase</fullName>
        <ecNumber evidence="2">2.7.13.3</ecNumber>
    </recommendedName>
</protein>
<dbReference type="RefSeq" id="WP_132794562.1">
    <property type="nucleotide sequence ID" value="NZ_SLXM01000004.1"/>
</dbReference>
<evidence type="ECO:0000256" key="9">
    <source>
        <dbReference type="SAM" id="Phobius"/>
    </source>
</evidence>
<dbReference type="InterPro" id="IPR011110">
    <property type="entry name" value="Reg_prop"/>
</dbReference>
<organism evidence="12 13">
    <name type="scientific">Tenacibaculum skagerrakense</name>
    <dbReference type="NCBI Taxonomy" id="186571"/>
    <lineage>
        <taxon>Bacteria</taxon>
        <taxon>Pseudomonadati</taxon>
        <taxon>Bacteroidota</taxon>
        <taxon>Flavobacteriia</taxon>
        <taxon>Flavobacteriales</taxon>
        <taxon>Flavobacteriaceae</taxon>
        <taxon>Tenacibaculum</taxon>
    </lineage>
</organism>
<evidence type="ECO:0000256" key="1">
    <source>
        <dbReference type="ARBA" id="ARBA00000085"/>
    </source>
</evidence>
<sequence>MKSSLPYNPIFLALFFYLFNVKAQDVVYKHYTTEEGLPHDITYQIIQDSKGFIWVGTDDGLVRFNGKEFKTYGFEKGLKSNYVIDVVEDVKNNQYFIATWGRGIHILKNDTILKNESPNKKDLSKINKIYRVNDSIVIGFTNTRGLYSYNSKSHTMKTVIMGEDKGELVEVDRYDTSYLHDVNQEQVNGEVFLYDSELNTSLGKAINGIYKFTTEKIEKLQLKEIDSLKLQIHGFTQENSYSIFSSYNTLYFYDQQRFLNKKKLKLPPGKIIQIQVFNNKLFFVHINREDGLRQLYSYSTENNYLTNISDKIGIINSISDFLFDKDASLWITTYGSGIYQLLNTKNVFLDNTSFQKDNLSDVTSLSNGVVTMAPNILYYLDDHNSVSHQKIPFHTESFQKIKGNQLNLIIPNSRVSFHCKFKNIEVGSDGSKAFKFIVKDDKKIKLIYNKVEISNTKSDTIIKFNPDELGNNVRKALLFKDKIYAIFESMGVYCFDVTTHEFYKWNKKVGISANSFTDILIYKNAIWLGTNTGLYKIENEESIKHYTIKDGLISNHINGIFVDKHDVLWVATQRGLNVFKDDHFYHIDKNLGQRSSSIKKVTEYNDYLYVIGNKGMFICENQKPFDVNSHTKLLIDQQEDAFLVTPINYINPNTIKIQFQLNQDSWTDLLSDKINLQNLEEGNYTLSFRYKDGLSNWSYTEKYPFKVTKPWYNSTWIYICLILVTLAILLLIVYKQLLRVKKKNKVFKRIITEREKLQEDLKNVRHQIAQDFHDDLGNKLASISMLSNLSLKKSEKEDGLYNNLYQINKDANFLYRGMRDFVWSLDYKNNSLSEVQIYLNDFGEKLFEFSEINFKSKNNVSKSEVFLPHYWNKQLVLVFKEAMTNAFKHSKATEVFFYVFYKDGLLEITLEDNGIGYDFEAKGRRNGLLNMKERVKTINGELNFSSNNGCKVYFKGKIT</sequence>
<dbReference type="InterPro" id="IPR050482">
    <property type="entry name" value="Sensor_HK_TwoCompSys"/>
</dbReference>
<evidence type="ECO:0000259" key="11">
    <source>
        <dbReference type="Pfam" id="PF07730"/>
    </source>
</evidence>
<keyword evidence="13" id="KW-1185">Reference proteome</keyword>
<evidence type="ECO:0000256" key="4">
    <source>
        <dbReference type="ARBA" id="ARBA00022679"/>
    </source>
</evidence>
<keyword evidence="8" id="KW-0902">Two-component regulatory system</keyword>
<feature type="transmembrane region" description="Helical" evidence="9">
    <location>
        <begin position="716"/>
        <end position="734"/>
    </location>
</feature>
<evidence type="ECO:0000256" key="6">
    <source>
        <dbReference type="ARBA" id="ARBA00022777"/>
    </source>
</evidence>
<keyword evidence="9" id="KW-1133">Transmembrane helix</keyword>
<dbReference type="EMBL" id="SLXM01000004">
    <property type="protein sequence ID" value="TCP25179.1"/>
    <property type="molecule type" value="Genomic_DNA"/>
</dbReference>
<dbReference type="Gene3D" id="3.30.565.10">
    <property type="entry name" value="Histidine kinase-like ATPase, C-terminal domain"/>
    <property type="match status" value="1"/>
</dbReference>
<dbReference type="InterPro" id="IPR003594">
    <property type="entry name" value="HATPase_dom"/>
</dbReference>
<dbReference type="EC" id="2.7.13.3" evidence="2"/>
<dbReference type="SUPFAM" id="SSF55874">
    <property type="entry name" value="ATPase domain of HSP90 chaperone/DNA topoisomerase II/histidine kinase"/>
    <property type="match status" value="1"/>
</dbReference>
<feature type="domain" description="Histidine kinase/HSP90-like ATPase" evidence="10">
    <location>
        <begin position="873"/>
        <end position="954"/>
    </location>
</feature>
<comment type="catalytic activity">
    <reaction evidence="1">
        <text>ATP + protein L-histidine = ADP + protein N-phospho-L-histidine.</text>
        <dbReference type="EC" id="2.7.13.3"/>
    </reaction>
</comment>
<reference evidence="12 13" key="1">
    <citation type="submission" date="2019-03" db="EMBL/GenBank/DDBJ databases">
        <title>Genomic Encyclopedia of Type Strains, Phase IV (KMG-IV): sequencing the most valuable type-strain genomes for metagenomic binning, comparative biology and taxonomic classification.</title>
        <authorList>
            <person name="Goeker M."/>
        </authorList>
    </citation>
    <scope>NUCLEOTIDE SEQUENCE [LARGE SCALE GENOMIC DNA]</scope>
    <source>
        <strain evidence="12 13">DSM 14836</strain>
    </source>
</reference>
<dbReference type="Gene3D" id="2.130.10.10">
    <property type="entry name" value="YVTN repeat-like/Quinoprotein amine dehydrogenase"/>
    <property type="match status" value="3"/>
</dbReference>
<proteinExistence type="predicted"/>
<dbReference type="PANTHER" id="PTHR24421">
    <property type="entry name" value="NITRATE/NITRITE SENSOR PROTEIN NARX-RELATED"/>
    <property type="match status" value="1"/>
</dbReference>
<dbReference type="Pfam" id="PF02518">
    <property type="entry name" value="HATPase_c"/>
    <property type="match status" value="1"/>
</dbReference>
<keyword evidence="4" id="KW-0808">Transferase</keyword>
<dbReference type="SUPFAM" id="SSF63829">
    <property type="entry name" value="Calcium-dependent phosphotriesterase"/>
    <property type="match status" value="1"/>
</dbReference>
<dbReference type="AlphaFoldDB" id="A0A4R2NT41"/>
<gene>
    <name evidence="12" type="ORF">EV195_104212</name>
</gene>
<dbReference type="InterPro" id="IPR011712">
    <property type="entry name" value="Sig_transdc_His_kin_sub3_dim/P"/>
</dbReference>
<dbReference type="GO" id="GO:0016020">
    <property type="term" value="C:membrane"/>
    <property type="evidence" value="ECO:0007669"/>
    <property type="project" value="InterPro"/>
</dbReference>
<evidence type="ECO:0000256" key="5">
    <source>
        <dbReference type="ARBA" id="ARBA00022741"/>
    </source>
</evidence>
<dbReference type="OrthoDB" id="9778366at2"/>
<evidence type="ECO:0000256" key="7">
    <source>
        <dbReference type="ARBA" id="ARBA00022840"/>
    </source>
</evidence>
<keyword evidence="9" id="KW-0472">Membrane</keyword>
<dbReference type="PANTHER" id="PTHR24421:SF10">
    <property type="entry name" value="NITRATE_NITRITE SENSOR PROTEIN NARQ"/>
    <property type="match status" value="1"/>
</dbReference>
<evidence type="ECO:0000259" key="10">
    <source>
        <dbReference type="Pfam" id="PF02518"/>
    </source>
</evidence>
<dbReference type="GO" id="GO:0046983">
    <property type="term" value="F:protein dimerization activity"/>
    <property type="evidence" value="ECO:0007669"/>
    <property type="project" value="InterPro"/>
</dbReference>
<dbReference type="Pfam" id="PF07730">
    <property type="entry name" value="HisKA_3"/>
    <property type="match status" value="1"/>
</dbReference>
<evidence type="ECO:0000256" key="8">
    <source>
        <dbReference type="ARBA" id="ARBA00023012"/>
    </source>
</evidence>
<keyword evidence="3" id="KW-0597">Phosphoprotein</keyword>
<dbReference type="InterPro" id="IPR015943">
    <property type="entry name" value="WD40/YVTN_repeat-like_dom_sf"/>
</dbReference>
<keyword evidence="5" id="KW-0547">Nucleotide-binding</keyword>
<evidence type="ECO:0000313" key="13">
    <source>
        <dbReference type="Proteomes" id="UP000294564"/>
    </source>
</evidence>
<keyword evidence="6" id="KW-0418">Kinase</keyword>
<dbReference type="GO" id="GO:0005524">
    <property type="term" value="F:ATP binding"/>
    <property type="evidence" value="ECO:0007669"/>
    <property type="project" value="UniProtKB-KW"/>
</dbReference>
<evidence type="ECO:0000256" key="2">
    <source>
        <dbReference type="ARBA" id="ARBA00012438"/>
    </source>
</evidence>
<name>A0A4R2NT41_9FLAO</name>
<accession>A0A4R2NT41</accession>
<dbReference type="Pfam" id="PF07494">
    <property type="entry name" value="Reg_prop"/>
    <property type="match status" value="2"/>
</dbReference>
<dbReference type="Proteomes" id="UP000294564">
    <property type="component" value="Unassembled WGS sequence"/>
</dbReference>
<dbReference type="CDD" id="cd16917">
    <property type="entry name" value="HATPase_UhpB-NarQ-NarX-like"/>
    <property type="match status" value="1"/>
</dbReference>
<evidence type="ECO:0000313" key="12">
    <source>
        <dbReference type="EMBL" id="TCP25179.1"/>
    </source>
</evidence>
<dbReference type="SUPFAM" id="SSF50956">
    <property type="entry name" value="Thermostable phytase (3-phytase)"/>
    <property type="match status" value="1"/>
</dbReference>
<evidence type="ECO:0000256" key="3">
    <source>
        <dbReference type="ARBA" id="ARBA00022553"/>
    </source>
</evidence>
<dbReference type="GO" id="GO:0000155">
    <property type="term" value="F:phosphorelay sensor kinase activity"/>
    <property type="evidence" value="ECO:0007669"/>
    <property type="project" value="InterPro"/>
</dbReference>
<feature type="domain" description="Signal transduction histidine kinase subgroup 3 dimerisation and phosphoacceptor" evidence="11">
    <location>
        <begin position="765"/>
        <end position="825"/>
    </location>
</feature>